<protein>
    <submittedName>
        <fullName evidence="1">Protein LITTLE ZIPPER 4-like</fullName>
    </submittedName>
</protein>
<keyword evidence="2" id="KW-1185">Reference proteome</keyword>
<organism evidence="1 2">
    <name type="scientific">Salvia divinorum</name>
    <name type="common">Maria pastora</name>
    <name type="synonym">Diviner's sage</name>
    <dbReference type="NCBI Taxonomy" id="28513"/>
    <lineage>
        <taxon>Eukaryota</taxon>
        <taxon>Viridiplantae</taxon>
        <taxon>Streptophyta</taxon>
        <taxon>Embryophyta</taxon>
        <taxon>Tracheophyta</taxon>
        <taxon>Spermatophyta</taxon>
        <taxon>Magnoliopsida</taxon>
        <taxon>eudicotyledons</taxon>
        <taxon>Gunneridae</taxon>
        <taxon>Pentapetalae</taxon>
        <taxon>asterids</taxon>
        <taxon>lamiids</taxon>
        <taxon>Lamiales</taxon>
        <taxon>Lamiaceae</taxon>
        <taxon>Nepetoideae</taxon>
        <taxon>Mentheae</taxon>
        <taxon>Salviinae</taxon>
        <taxon>Salvia</taxon>
        <taxon>Salvia subgen. Calosphace</taxon>
    </lineage>
</organism>
<dbReference type="Proteomes" id="UP001567538">
    <property type="component" value="Unassembled WGS sequence"/>
</dbReference>
<comment type="caution">
    <text evidence="1">The sequence shown here is derived from an EMBL/GenBank/DDBJ whole genome shotgun (WGS) entry which is preliminary data.</text>
</comment>
<reference evidence="1 2" key="1">
    <citation type="submission" date="2024-06" db="EMBL/GenBank/DDBJ databases">
        <title>A chromosome level genome sequence of Diviner's sage (Salvia divinorum).</title>
        <authorList>
            <person name="Ford S.A."/>
            <person name="Ro D.-K."/>
            <person name="Ness R.W."/>
            <person name="Phillips M.A."/>
        </authorList>
    </citation>
    <scope>NUCLEOTIDE SEQUENCE [LARGE SCALE GENOMIC DNA]</scope>
    <source>
        <strain evidence="1">SAF-2024a</strain>
        <tissue evidence="1">Leaf</tissue>
    </source>
</reference>
<dbReference type="AlphaFoldDB" id="A0ABD1GRI4"/>
<proteinExistence type="predicted"/>
<accession>A0ABD1GRI4</accession>
<gene>
    <name evidence="1" type="ORF">AAHA92_22409</name>
</gene>
<sequence length="86" mass="9723">MITVADSLSLTLIGVSFPSVSFILHKMEKLNSKLLMENLYIMQENERLRKKAELLNQENQALHTELKHRLAAAAATASKANKKFIK</sequence>
<evidence type="ECO:0000313" key="2">
    <source>
        <dbReference type="Proteomes" id="UP001567538"/>
    </source>
</evidence>
<evidence type="ECO:0000313" key="1">
    <source>
        <dbReference type="EMBL" id="KAL1545718.1"/>
    </source>
</evidence>
<dbReference type="PANTHER" id="PTHR33601:SF1">
    <property type="entry name" value="PROTEIN LITTLE ZIPPER 4"/>
    <property type="match status" value="1"/>
</dbReference>
<dbReference type="InterPro" id="IPR039312">
    <property type="entry name" value="ZPR"/>
</dbReference>
<name>A0ABD1GRI4_SALDI</name>
<dbReference type="PANTHER" id="PTHR33601">
    <property type="entry name" value="PROTEIN LITTLE ZIPPER 4"/>
    <property type="match status" value="1"/>
</dbReference>
<dbReference type="EMBL" id="JBEAFC010000008">
    <property type="protein sequence ID" value="KAL1545718.1"/>
    <property type="molecule type" value="Genomic_DNA"/>
</dbReference>